<proteinExistence type="predicted"/>
<evidence type="ECO:0000313" key="3">
    <source>
        <dbReference type="Proteomes" id="UP000790347"/>
    </source>
</evidence>
<evidence type="ECO:0000256" key="1">
    <source>
        <dbReference type="SAM" id="Phobius"/>
    </source>
</evidence>
<dbReference type="EMBL" id="ASGP02000002">
    <property type="protein sequence ID" value="KAH9521357.1"/>
    <property type="molecule type" value="Genomic_DNA"/>
</dbReference>
<reference evidence="2" key="1">
    <citation type="submission" date="2013-05" db="EMBL/GenBank/DDBJ databases">
        <authorList>
            <person name="Yim A.K.Y."/>
            <person name="Chan T.F."/>
            <person name="Ji K.M."/>
            <person name="Liu X.Y."/>
            <person name="Zhou J.W."/>
            <person name="Li R.Q."/>
            <person name="Yang K.Y."/>
            <person name="Li J."/>
            <person name="Li M."/>
            <person name="Law P.T.W."/>
            <person name="Wu Y.L."/>
            <person name="Cai Z.L."/>
            <person name="Qin H."/>
            <person name="Bao Y."/>
            <person name="Leung R.K.K."/>
            <person name="Ng P.K.S."/>
            <person name="Zou J."/>
            <person name="Zhong X.J."/>
            <person name="Ran P.X."/>
            <person name="Zhong N.S."/>
            <person name="Liu Z.G."/>
            <person name="Tsui S.K.W."/>
        </authorList>
    </citation>
    <scope>NUCLEOTIDE SEQUENCE</scope>
    <source>
        <strain evidence="2">Derf</strain>
        <tissue evidence="2">Whole organism</tissue>
    </source>
</reference>
<organism evidence="2 3">
    <name type="scientific">Dermatophagoides farinae</name>
    <name type="common">American house dust mite</name>
    <dbReference type="NCBI Taxonomy" id="6954"/>
    <lineage>
        <taxon>Eukaryota</taxon>
        <taxon>Metazoa</taxon>
        <taxon>Ecdysozoa</taxon>
        <taxon>Arthropoda</taxon>
        <taxon>Chelicerata</taxon>
        <taxon>Arachnida</taxon>
        <taxon>Acari</taxon>
        <taxon>Acariformes</taxon>
        <taxon>Sarcoptiformes</taxon>
        <taxon>Astigmata</taxon>
        <taxon>Psoroptidia</taxon>
        <taxon>Analgoidea</taxon>
        <taxon>Pyroglyphidae</taxon>
        <taxon>Dermatophagoidinae</taxon>
        <taxon>Dermatophagoides</taxon>
    </lineage>
</organism>
<keyword evidence="1" id="KW-1133">Transmembrane helix</keyword>
<keyword evidence="1" id="KW-0812">Transmembrane</keyword>
<protein>
    <submittedName>
        <fullName evidence="2">Uncharacterized protein</fullName>
    </submittedName>
</protein>
<dbReference type="Proteomes" id="UP000790347">
    <property type="component" value="Unassembled WGS sequence"/>
</dbReference>
<reference evidence="2" key="2">
    <citation type="journal article" date="2022" name="Res Sq">
        <title>Comparative Genomics Reveals Insights into the Divergent Evolution of Astigmatic Mites and Household Pest Adaptations.</title>
        <authorList>
            <person name="Xiong Q."/>
            <person name="Wan A.T.-Y."/>
            <person name="Liu X.-Y."/>
            <person name="Fung C.S.-H."/>
            <person name="Xiao X."/>
            <person name="Malainual N."/>
            <person name="Hou J."/>
            <person name="Wang L."/>
            <person name="Wang M."/>
            <person name="Yang K."/>
            <person name="Cui Y."/>
            <person name="Leung E."/>
            <person name="Nong W."/>
            <person name="Shin S.-K."/>
            <person name="Au S."/>
            <person name="Jeong K.Y."/>
            <person name="Chew F.T."/>
            <person name="Hui J."/>
            <person name="Leung T.F."/>
            <person name="Tungtrongchitr A."/>
            <person name="Zhong N."/>
            <person name="Liu Z."/>
            <person name="Tsui S."/>
        </authorList>
    </citation>
    <scope>NUCLEOTIDE SEQUENCE</scope>
    <source>
        <strain evidence="2">Derf</strain>
        <tissue evidence="2">Whole organism</tissue>
    </source>
</reference>
<feature type="transmembrane region" description="Helical" evidence="1">
    <location>
        <begin position="26"/>
        <end position="45"/>
    </location>
</feature>
<accession>A0A922I4G4</accession>
<keyword evidence="1" id="KW-0472">Membrane</keyword>
<keyword evidence="3" id="KW-1185">Reference proteome</keyword>
<gene>
    <name evidence="2" type="ORF">DERF_005019</name>
</gene>
<evidence type="ECO:0000313" key="2">
    <source>
        <dbReference type="EMBL" id="KAH9521357.1"/>
    </source>
</evidence>
<sequence>MMTIIDVEPELKKTSLQVLSSLKMSIMYNVYVVLMYHYIVMVKLIPENHMQWLARAPKKD</sequence>
<comment type="caution">
    <text evidence="2">The sequence shown here is derived from an EMBL/GenBank/DDBJ whole genome shotgun (WGS) entry which is preliminary data.</text>
</comment>
<dbReference type="AlphaFoldDB" id="A0A922I4G4"/>
<name>A0A922I4G4_DERFA</name>